<dbReference type="InterPro" id="IPR013154">
    <property type="entry name" value="ADH-like_N"/>
</dbReference>
<feature type="domain" description="Enoyl reductase (ER)" evidence="3">
    <location>
        <begin position="7"/>
        <end position="364"/>
    </location>
</feature>
<dbReference type="CDD" id="cd08249">
    <property type="entry name" value="enoyl_reductase_like"/>
    <property type="match status" value="1"/>
</dbReference>
<dbReference type="InterPro" id="IPR047122">
    <property type="entry name" value="Trans-enoyl_RdTase-like"/>
</dbReference>
<evidence type="ECO:0000256" key="1">
    <source>
        <dbReference type="ARBA" id="ARBA00008072"/>
    </source>
</evidence>
<comment type="similarity">
    <text evidence="1">Belongs to the zinc-containing alcohol dehydrogenase family.</text>
</comment>
<name>A0ABR4CIV8_9HELO</name>
<dbReference type="PANTHER" id="PTHR45348:SF5">
    <property type="entry name" value="OXIDOREDUCTASE, PUTATIVE (AFU_ORTHOLOGUE AFUA_8G01420)-RELATED"/>
    <property type="match status" value="1"/>
</dbReference>
<accession>A0ABR4CIV8</accession>
<evidence type="ECO:0000313" key="4">
    <source>
        <dbReference type="EMBL" id="KAL2069657.1"/>
    </source>
</evidence>
<evidence type="ECO:0000256" key="2">
    <source>
        <dbReference type="ARBA" id="ARBA00023002"/>
    </source>
</evidence>
<organism evidence="4 5">
    <name type="scientific">Oculimacula yallundae</name>
    <dbReference type="NCBI Taxonomy" id="86028"/>
    <lineage>
        <taxon>Eukaryota</taxon>
        <taxon>Fungi</taxon>
        <taxon>Dikarya</taxon>
        <taxon>Ascomycota</taxon>
        <taxon>Pezizomycotina</taxon>
        <taxon>Leotiomycetes</taxon>
        <taxon>Helotiales</taxon>
        <taxon>Ploettnerulaceae</taxon>
        <taxon>Oculimacula</taxon>
    </lineage>
</organism>
<dbReference type="SUPFAM" id="SSF50129">
    <property type="entry name" value="GroES-like"/>
    <property type="match status" value="1"/>
</dbReference>
<dbReference type="InterPro" id="IPR020843">
    <property type="entry name" value="ER"/>
</dbReference>
<dbReference type="Proteomes" id="UP001595075">
    <property type="component" value="Unassembled WGS sequence"/>
</dbReference>
<keyword evidence="2" id="KW-0560">Oxidoreductase</keyword>
<sequence>MLEVIVHPLPELTTEIVESPIPIPGPDEILVKVEVAASNVKDWLHLTTRNISLNSGDDMAGTVHALGENVEEFQLGDRVAAFHPMFIPGGTYAEYAIAPRHTAFKIPGRMNFEEASTIPLVLTTAALSLFHIQGLPNPWSLPPSSTTTTTPLKPTPLIIYGASSALGAFELKLASVSNIHPLIAIAGSSNTHILPLLDTSRGDILIDYRIGVVAMQDAVRTVLHDLGLEAKHAIDCISADKSWVPISQLLAPGGQVSVVSGAHAYDEDDIPEGVKVMYTFVGAVHGGGYKAGMPKQPVGEVVQGMPAFAKSLFDWLGGVRGEEGALERGVLRGHPFVVVEGGLGGVGEGLRMLKSGKAAGRKFVYRISETVGLGK</sequence>
<dbReference type="EMBL" id="JAZHXI010000007">
    <property type="protein sequence ID" value="KAL2069657.1"/>
    <property type="molecule type" value="Genomic_DNA"/>
</dbReference>
<evidence type="ECO:0000313" key="5">
    <source>
        <dbReference type="Proteomes" id="UP001595075"/>
    </source>
</evidence>
<protein>
    <recommendedName>
        <fullName evidence="3">Enoyl reductase (ER) domain-containing protein</fullName>
    </recommendedName>
</protein>
<dbReference type="InterPro" id="IPR036291">
    <property type="entry name" value="NAD(P)-bd_dom_sf"/>
</dbReference>
<dbReference type="Gene3D" id="3.40.50.720">
    <property type="entry name" value="NAD(P)-binding Rossmann-like Domain"/>
    <property type="match status" value="1"/>
</dbReference>
<proteinExistence type="inferred from homology"/>
<gene>
    <name evidence="4" type="ORF">VTL71DRAFT_14336</name>
</gene>
<evidence type="ECO:0000259" key="3">
    <source>
        <dbReference type="SMART" id="SM00829"/>
    </source>
</evidence>
<dbReference type="InterPro" id="IPR011032">
    <property type="entry name" value="GroES-like_sf"/>
</dbReference>
<dbReference type="SMART" id="SM00829">
    <property type="entry name" value="PKS_ER"/>
    <property type="match status" value="1"/>
</dbReference>
<reference evidence="4 5" key="1">
    <citation type="journal article" date="2024" name="Commun. Biol.">
        <title>Comparative genomic analysis of thermophilic fungi reveals convergent evolutionary adaptations and gene losses.</title>
        <authorList>
            <person name="Steindorff A.S."/>
            <person name="Aguilar-Pontes M.V."/>
            <person name="Robinson A.J."/>
            <person name="Andreopoulos B."/>
            <person name="LaButti K."/>
            <person name="Kuo A."/>
            <person name="Mondo S."/>
            <person name="Riley R."/>
            <person name="Otillar R."/>
            <person name="Haridas S."/>
            <person name="Lipzen A."/>
            <person name="Grimwood J."/>
            <person name="Schmutz J."/>
            <person name="Clum A."/>
            <person name="Reid I.D."/>
            <person name="Moisan M.C."/>
            <person name="Butler G."/>
            <person name="Nguyen T.T.M."/>
            <person name="Dewar K."/>
            <person name="Conant G."/>
            <person name="Drula E."/>
            <person name="Henrissat B."/>
            <person name="Hansel C."/>
            <person name="Singer S."/>
            <person name="Hutchinson M.I."/>
            <person name="de Vries R.P."/>
            <person name="Natvig D.O."/>
            <person name="Powell A.J."/>
            <person name="Tsang A."/>
            <person name="Grigoriev I.V."/>
        </authorList>
    </citation>
    <scope>NUCLEOTIDE SEQUENCE [LARGE SCALE GENOMIC DNA]</scope>
    <source>
        <strain evidence="4 5">CBS 494.80</strain>
    </source>
</reference>
<dbReference type="PANTHER" id="PTHR45348">
    <property type="entry name" value="HYPOTHETICAL OXIDOREDUCTASE (EUROFUNG)"/>
    <property type="match status" value="1"/>
</dbReference>
<comment type="caution">
    <text evidence="4">The sequence shown here is derived from an EMBL/GenBank/DDBJ whole genome shotgun (WGS) entry which is preliminary data.</text>
</comment>
<dbReference type="Gene3D" id="3.90.180.10">
    <property type="entry name" value="Medium-chain alcohol dehydrogenases, catalytic domain"/>
    <property type="match status" value="1"/>
</dbReference>
<dbReference type="SUPFAM" id="SSF51735">
    <property type="entry name" value="NAD(P)-binding Rossmann-fold domains"/>
    <property type="match status" value="1"/>
</dbReference>
<keyword evidence="5" id="KW-1185">Reference proteome</keyword>
<dbReference type="Pfam" id="PF08240">
    <property type="entry name" value="ADH_N"/>
    <property type="match status" value="1"/>
</dbReference>